<organism evidence="2 3">
    <name type="scientific">Sphingomonas koreensis</name>
    <dbReference type="NCBI Taxonomy" id="93064"/>
    <lineage>
        <taxon>Bacteria</taxon>
        <taxon>Pseudomonadati</taxon>
        <taxon>Pseudomonadota</taxon>
        <taxon>Alphaproteobacteria</taxon>
        <taxon>Sphingomonadales</taxon>
        <taxon>Sphingomonadaceae</taxon>
        <taxon>Sphingomonas</taxon>
    </lineage>
</organism>
<accession>A0A430G8C8</accession>
<keyword evidence="1" id="KW-0812">Transmembrane</keyword>
<feature type="transmembrane region" description="Helical" evidence="1">
    <location>
        <begin position="114"/>
        <end position="134"/>
    </location>
</feature>
<evidence type="ECO:0000313" key="2">
    <source>
        <dbReference type="EMBL" id="RSY89676.1"/>
    </source>
</evidence>
<feature type="transmembrane region" description="Helical" evidence="1">
    <location>
        <begin position="91"/>
        <end position="108"/>
    </location>
</feature>
<sequence>MNWRQKMTHFNYRFGAALAMVSAGPSFALLLFLADMILDPFGIEPSTLWTLLPVVLIAVIPGMAIAFLPILLGGFGMAYFGTRSTSARHPITWAVAGAILGMLMAFLFDDSAQSGLVLPFLLNGAICALIVRYGTRWDDDSV</sequence>
<keyword evidence="1" id="KW-1133">Transmembrane helix</keyword>
<protein>
    <submittedName>
        <fullName evidence="2">Uncharacterized protein</fullName>
    </submittedName>
</protein>
<evidence type="ECO:0000256" key="1">
    <source>
        <dbReference type="SAM" id="Phobius"/>
    </source>
</evidence>
<proteinExistence type="predicted"/>
<feature type="transmembrane region" description="Helical" evidence="1">
    <location>
        <begin position="54"/>
        <end position="79"/>
    </location>
</feature>
<feature type="transmembrane region" description="Helical" evidence="1">
    <location>
        <begin position="12"/>
        <end position="34"/>
    </location>
</feature>
<evidence type="ECO:0000313" key="3">
    <source>
        <dbReference type="Proteomes" id="UP000287746"/>
    </source>
</evidence>
<dbReference type="AlphaFoldDB" id="A0A430G8C8"/>
<comment type="caution">
    <text evidence="2">The sequence shown here is derived from an EMBL/GenBank/DDBJ whole genome shotgun (WGS) entry which is preliminary data.</text>
</comment>
<gene>
    <name evidence="2" type="ORF">DAH66_03250</name>
</gene>
<dbReference type="EMBL" id="QQYZ01000002">
    <property type="protein sequence ID" value="RSY89676.1"/>
    <property type="molecule type" value="Genomic_DNA"/>
</dbReference>
<reference evidence="2 3" key="1">
    <citation type="submission" date="2018-07" db="EMBL/GenBank/DDBJ databases">
        <title>Genomic and Epidemiologic Investigation of an Indolent Hospital Outbreak.</title>
        <authorList>
            <person name="Johnson R.C."/>
            <person name="Deming C."/>
            <person name="Conlan S."/>
            <person name="Zellmer C.J."/>
            <person name="Michelin A.V."/>
            <person name="Lee-Lin S."/>
            <person name="Thomas P.J."/>
            <person name="Park M."/>
            <person name="Weingarten R.A."/>
            <person name="Less J."/>
            <person name="Dekker J.P."/>
            <person name="Frank K.M."/>
            <person name="Musser K.A."/>
            <person name="Mcquiston J.R."/>
            <person name="Henderson D.K."/>
            <person name="Lau A.F."/>
            <person name="Palmore T.N."/>
            <person name="Segre J.A."/>
        </authorList>
    </citation>
    <scope>NUCLEOTIDE SEQUENCE [LARGE SCALE GENOMIC DNA]</scope>
    <source>
        <strain evidence="2 3">SK-CDC1_0717</strain>
    </source>
</reference>
<keyword evidence="1" id="KW-0472">Membrane</keyword>
<name>A0A430G8C8_9SPHN</name>
<dbReference type="Proteomes" id="UP000287746">
    <property type="component" value="Unassembled WGS sequence"/>
</dbReference>